<dbReference type="EMBL" id="JAANNT010000035">
    <property type="protein sequence ID" value="NUV32002.1"/>
    <property type="molecule type" value="Genomic_DNA"/>
</dbReference>
<protein>
    <submittedName>
        <fullName evidence="1">Uncharacterized protein</fullName>
    </submittedName>
</protein>
<comment type="caution">
    <text evidence="1">The sequence shown here is derived from an EMBL/GenBank/DDBJ whole genome shotgun (WGS) entry which is preliminary data.</text>
</comment>
<proteinExistence type="predicted"/>
<accession>A0A7Y6KJ45</accession>
<name>A0A7Y6KJ45_9ACTN</name>
<evidence type="ECO:0000313" key="1">
    <source>
        <dbReference type="EMBL" id="NUV32002.1"/>
    </source>
</evidence>
<sequence>MSTAISPEIAAHVLAHFGHGGYEAGSFTRHLLSAMDTADPANLARLGEAFPAYAAAVVGIKYDPEGVAFLQRLASGGITCANCEGGDGPFVTVGTSPLCEPCHQGRQ</sequence>
<organism evidence="1 2">
    <name type="scientific">Streptomyces odorifer</name>
    <dbReference type="NCBI Taxonomy" id="53450"/>
    <lineage>
        <taxon>Bacteria</taxon>
        <taxon>Bacillati</taxon>
        <taxon>Actinomycetota</taxon>
        <taxon>Actinomycetes</taxon>
        <taxon>Kitasatosporales</taxon>
        <taxon>Streptomycetaceae</taxon>
        <taxon>Streptomyces</taxon>
        <taxon>Streptomyces albidoflavus group</taxon>
    </lineage>
</organism>
<gene>
    <name evidence="1" type="ORF">G6W59_27555</name>
</gene>
<dbReference type="AlphaFoldDB" id="A0A7Y6KJ45"/>
<evidence type="ECO:0000313" key="2">
    <source>
        <dbReference type="Proteomes" id="UP000540128"/>
    </source>
</evidence>
<reference evidence="1 2" key="1">
    <citation type="submission" date="2020-03" db="EMBL/GenBank/DDBJ databases">
        <title>Complete genome sequence of sixteen Streptomyces strains facilitates identification of candidate genes involved in plant growth-promotion in grain legumes and cereals.</title>
        <authorList>
            <person name="Gopalakrishnan S."/>
            <person name="Thakur V."/>
            <person name="Saxena R."/>
            <person name="Vadlamudi S."/>
            <person name="Purohit S."/>
            <person name="Kumar V."/>
            <person name="Rathore A."/>
            <person name="Chitikineni A."/>
            <person name="Varshney R.K."/>
        </authorList>
    </citation>
    <scope>NUCLEOTIDE SEQUENCE [LARGE SCALE GENOMIC DNA]</scope>
    <source>
        <strain evidence="1 2">KAI-180</strain>
    </source>
</reference>
<dbReference type="Proteomes" id="UP000540128">
    <property type="component" value="Unassembled WGS sequence"/>
</dbReference>
<keyword evidence="2" id="KW-1185">Reference proteome</keyword>
<dbReference type="RefSeq" id="WP_191835167.1">
    <property type="nucleotide sequence ID" value="NZ_JAANNT010000035.1"/>
</dbReference>